<dbReference type="PANTHER" id="PTHR15489:SF2">
    <property type="entry name" value="CASP8-ASSOCIATED PROTEIN 2"/>
    <property type="match status" value="1"/>
</dbReference>
<dbReference type="GO" id="GO:0008625">
    <property type="term" value="P:extrinsic apoptotic signaling pathway via death domain receptors"/>
    <property type="evidence" value="ECO:0007669"/>
    <property type="project" value="TreeGrafter"/>
</dbReference>
<feature type="compositionally biased region" description="Basic residues" evidence="17">
    <location>
        <begin position="183"/>
        <end position="192"/>
    </location>
</feature>
<keyword evidence="12" id="KW-0804">Transcription</keyword>
<feature type="compositionally biased region" description="Basic and acidic residues" evidence="17">
    <location>
        <begin position="1"/>
        <end position="13"/>
    </location>
</feature>
<feature type="compositionally biased region" description="Basic and acidic residues" evidence="17">
    <location>
        <begin position="360"/>
        <end position="383"/>
    </location>
</feature>
<accession>A0AAV2K5V4</accession>
<keyword evidence="8" id="KW-0007">Acetylation</keyword>
<feature type="compositionally biased region" description="Basic residues" evidence="17">
    <location>
        <begin position="102"/>
        <end position="115"/>
    </location>
</feature>
<evidence type="ECO:0000256" key="5">
    <source>
        <dbReference type="ARBA" id="ARBA00022491"/>
    </source>
</evidence>
<feature type="region of interest" description="Disordered" evidence="17">
    <location>
        <begin position="356"/>
        <end position="396"/>
    </location>
</feature>
<evidence type="ECO:0000256" key="9">
    <source>
        <dbReference type="ARBA" id="ARBA00023015"/>
    </source>
</evidence>
<keyword evidence="5" id="KW-0678">Repressor</keyword>
<keyword evidence="6" id="KW-0597">Phosphoprotein</keyword>
<reference evidence="18 19" key="1">
    <citation type="submission" date="2024-04" db="EMBL/GenBank/DDBJ databases">
        <authorList>
            <person name="Waldvogel A.-M."/>
            <person name="Schoenle A."/>
        </authorList>
    </citation>
    <scope>NUCLEOTIDE SEQUENCE [LARGE SCALE GENOMIC DNA]</scope>
</reference>
<dbReference type="Proteomes" id="UP001497482">
    <property type="component" value="Chromosome 17"/>
</dbReference>
<evidence type="ECO:0000256" key="1">
    <source>
        <dbReference type="ARBA" id="ARBA00004173"/>
    </source>
</evidence>
<feature type="compositionally biased region" description="Polar residues" evidence="17">
    <location>
        <begin position="765"/>
        <end position="779"/>
    </location>
</feature>
<dbReference type="Pfam" id="PF21227">
    <property type="entry name" value="Myb_DNA-binding_7"/>
    <property type="match status" value="1"/>
</dbReference>
<evidence type="ECO:0000256" key="4">
    <source>
        <dbReference type="ARBA" id="ARBA00022490"/>
    </source>
</evidence>
<dbReference type="InterPro" id="IPR039674">
    <property type="entry name" value="FLASH"/>
</dbReference>
<dbReference type="PANTHER" id="PTHR15489">
    <property type="entry name" value="CASPASE 8 ASSOCIATED PROTEIN 2"/>
    <property type="match status" value="1"/>
</dbReference>
<dbReference type="GO" id="GO:0005739">
    <property type="term" value="C:mitochondrion"/>
    <property type="evidence" value="ECO:0007669"/>
    <property type="project" value="UniProtKB-SubCell"/>
</dbReference>
<feature type="region of interest" description="Disordered" evidence="17">
    <location>
        <begin position="95"/>
        <end position="214"/>
    </location>
</feature>
<dbReference type="InterPro" id="IPR009057">
    <property type="entry name" value="Homeodomain-like_sf"/>
</dbReference>
<organism evidence="18 19">
    <name type="scientific">Knipowitschia caucasica</name>
    <name type="common">Caucasian dwarf goby</name>
    <name type="synonym">Pomatoschistus caucasicus</name>
    <dbReference type="NCBI Taxonomy" id="637954"/>
    <lineage>
        <taxon>Eukaryota</taxon>
        <taxon>Metazoa</taxon>
        <taxon>Chordata</taxon>
        <taxon>Craniata</taxon>
        <taxon>Vertebrata</taxon>
        <taxon>Euteleostomi</taxon>
        <taxon>Actinopterygii</taxon>
        <taxon>Neopterygii</taxon>
        <taxon>Teleostei</taxon>
        <taxon>Neoteleostei</taxon>
        <taxon>Acanthomorphata</taxon>
        <taxon>Gobiaria</taxon>
        <taxon>Gobiiformes</taxon>
        <taxon>Gobioidei</taxon>
        <taxon>Gobiidae</taxon>
        <taxon>Gobiinae</taxon>
        <taxon>Knipowitschia</taxon>
    </lineage>
</organism>
<evidence type="ECO:0000256" key="16">
    <source>
        <dbReference type="ARBA" id="ARBA00078515"/>
    </source>
</evidence>
<keyword evidence="10" id="KW-0496">Mitochondrion</keyword>
<evidence type="ECO:0000256" key="12">
    <source>
        <dbReference type="ARBA" id="ARBA00023163"/>
    </source>
</evidence>
<dbReference type="EMBL" id="OZ035839">
    <property type="protein sequence ID" value="CAL1585320.1"/>
    <property type="molecule type" value="Genomic_DNA"/>
</dbReference>
<sequence>MKQKEASPEKTEETGPEGVGAKVQTLKNVSSTTHDTAASDGFAERNKTPKKNFSPAKFVSGKCIRSPGSVPTFPDEDSMLKTLSSLKRIPDVISPLRSPVRISKRNLHHPQKPGHVKSLQKEFSNAPPDDASKKVDVNKENKQPGSPAKAAPVALAEPSEPELEEGEILSESEEAESPLPPAKRPKLPRPAKAKASPKCVLKRKSDSPDFIQSPPNKSRFKTVCPAATKATFSSSDEVMDTFKLVRTEFRKKYMKLHKTFPKKSFYGVMENFQESFLEFVEGADFVQICSLTKELKSKLKRIIVSVFSKVLNNGIVKRIFEQQAVDLKQKLWDFVDVQVDYLFKDVHTALRSMCNPAKSPVEHRHSKGIDKRRIESPVKRKEQTPPSFSSAIVPLRTGLGSRGKGIRIALDKSDDSDNQSRPEPSAAISLAPKTPEKGNSSVVVSHNASAHDKTDYELLTEQQASSLTFNLVRDSQMGEIFKCLLQGSDLLDSATPAGDQSTWIFNTPRKDGDRIITITTPGKFSSPAKLLSPNKFESPSRLITTWSSISPRKISSPNSKVLLNPAFFDESCLLEVPTENRVMQRPYSLLAEDLAVSLTIPSPLKSDSHLSFLQPPSVQLMSTPDSVLSAHISEDALLDEADAMEHDIHLALDTDNSSCGSSASVGSQGAPTQFLFKPDLPMQALVMERSNDHFIVKIRQASSVNSTLTANDSLSETLTEDNEGQESESESAMSSCSRIQNSLHTLVEFKAQMEDLSNHKHESDASTSQGSPNSIAQSKSGDKRSLPARTVTNPESRLSQASTSERDEAASESEPCLTIAEEFESTPEKTQARKSGTNKKRKRNQGKSKAKRRRLDEDAAPRNNSEAAGDGALSPNSLSAKNVIRRKGEVVMAWTRDEDRTILLELKTKGASRETFSLLSEKLDKPSAKVAERFHQLMKLFKKQDK</sequence>
<evidence type="ECO:0000313" key="18">
    <source>
        <dbReference type="EMBL" id="CAL1585320.1"/>
    </source>
</evidence>
<feature type="compositionally biased region" description="Acidic residues" evidence="17">
    <location>
        <begin position="159"/>
        <end position="176"/>
    </location>
</feature>
<keyword evidence="4" id="KW-0963">Cytoplasm</keyword>
<keyword evidence="11" id="KW-0010">Activator</keyword>
<feature type="compositionally biased region" description="Acidic residues" evidence="17">
    <location>
        <begin position="718"/>
        <end position="729"/>
    </location>
</feature>
<feature type="compositionally biased region" description="Basic and acidic residues" evidence="17">
    <location>
        <begin position="410"/>
        <end position="420"/>
    </location>
</feature>
<proteinExistence type="predicted"/>
<feature type="compositionally biased region" description="Polar residues" evidence="17">
    <location>
        <begin position="790"/>
        <end position="803"/>
    </location>
</feature>
<dbReference type="SUPFAM" id="SSF46689">
    <property type="entry name" value="Homeodomain-like"/>
    <property type="match status" value="1"/>
</dbReference>
<dbReference type="GO" id="GO:0003714">
    <property type="term" value="F:transcription corepressor activity"/>
    <property type="evidence" value="ECO:0007669"/>
    <property type="project" value="TreeGrafter"/>
</dbReference>
<evidence type="ECO:0000256" key="2">
    <source>
        <dbReference type="ARBA" id="ARBA00004322"/>
    </source>
</evidence>
<evidence type="ECO:0000256" key="17">
    <source>
        <dbReference type="SAM" id="MobiDB-lite"/>
    </source>
</evidence>
<evidence type="ECO:0000256" key="7">
    <source>
        <dbReference type="ARBA" id="ARBA00022703"/>
    </source>
</evidence>
<feature type="region of interest" description="Disordered" evidence="17">
    <location>
        <begin position="1"/>
        <end position="75"/>
    </location>
</feature>
<dbReference type="GO" id="GO:0036337">
    <property type="term" value="P:Fas signaling pathway"/>
    <property type="evidence" value="ECO:0007669"/>
    <property type="project" value="TreeGrafter"/>
</dbReference>
<feature type="compositionally biased region" description="Basic residues" evidence="17">
    <location>
        <begin position="836"/>
        <end position="853"/>
    </location>
</feature>
<comment type="subcellular location">
    <subcellularLocation>
        <location evidence="3">Cytoplasm</location>
    </subcellularLocation>
    <subcellularLocation>
        <location evidence="1">Mitochondrion</location>
    </subcellularLocation>
    <subcellularLocation>
        <location evidence="2">Nucleus</location>
        <location evidence="2">PML body</location>
    </subcellularLocation>
</comment>
<feature type="region of interest" description="Disordered" evidence="17">
    <location>
        <begin position="756"/>
        <end position="876"/>
    </location>
</feature>
<name>A0AAV2K5V4_KNICA</name>
<gene>
    <name evidence="18" type="ORF">KC01_LOCUS15550</name>
</gene>
<dbReference type="AlphaFoldDB" id="A0AAV2K5V4"/>
<dbReference type="FunFam" id="1.10.10.60:FF:000265">
    <property type="entry name" value="CASP8-associated protein 2 isoform X1"/>
    <property type="match status" value="1"/>
</dbReference>
<keyword evidence="14" id="KW-0131">Cell cycle</keyword>
<evidence type="ECO:0000256" key="8">
    <source>
        <dbReference type="ARBA" id="ARBA00022990"/>
    </source>
</evidence>
<feature type="compositionally biased region" description="Polar residues" evidence="17">
    <location>
        <begin position="706"/>
        <end position="717"/>
    </location>
</feature>
<evidence type="ECO:0000256" key="6">
    <source>
        <dbReference type="ARBA" id="ARBA00022553"/>
    </source>
</evidence>
<dbReference type="Gene3D" id="1.10.10.60">
    <property type="entry name" value="Homeodomain-like"/>
    <property type="match status" value="1"/>
</dbReference>
<evidence type="ECO:0000313" key="19">
    <source>
        <dbReference type="Proteomes" id="UP001497482"/>
    </source>
</evidence>
<evidence type="ECO:0000256" key="3">
    <source>
        <dbReference type="ARBA" id="ARBA00004496"/>
    </source>
</evidence>
<keyword evidence="13" id="KW-0539">Nucleus</keyword>
<feature type="compositionally biased region" description="Basic and acidic residues" evidence="17">
    <location>
        <begin position="130"/>
        <end position="142"/>
    </location>
</feature>
<keyword evidence="9" id="KW-0805">Transcription regulation</keyword>
<protein>
    <recommendedName>
        <fullName evidence="15">CASP8-associated protein 2</fullName>
    </recommendedName>
    <alternativeName>
        <fullName evidence="16">FLICE-associated huge protein</fullName>
    </alternativeName>
</protein>
<dbReference type="GO" id="GO:0016605">
    <property type="term" value="C:PML body"/>
    <property type="evidence" value="ECO:0007669"/>
    <property type="project" value="UniProtKB-SubCell"/>
</dbReference>
<evidence type="ECO:0000256" key="11">
    <source>
        <dbReference type="ARBA" id="ARBA00023159"/>
    </source>
</evidence>
<evidence type="ECO:0000256" key="13">
    <source>
        <dbReference type="ARBA" id="ARBA00023242"/>
    </source>
</evidence>
<feature type="region of interest" description="Disordered" evidence="17">
    <location>
        <begin position="706"/>
        <end position="738"/>
    </location>
</feature>
<feature type="region of interest" description="Disordered" evidence="17">
    <location>
        <begin position="410"/>
        <end position="447"/>
    </location>
</feature>
<feature type="compositionally biased region" description="Polar residues" evidence="17">
    <location>
        <begin position="25"/>
        <end position="36"/>
    </location>
</feature>
<evidence type="ECO:0000256" key="14">
    <source>
        <dbReference type="ARBA" id="ARBA00023306"/>
    </source>
</evidence>
<evidence type="ECO:0000256" key="15">
    <source>
        <dbReference type="ARBA" id="ARBA00069865"/>
    </source>
</evidence>
<keyword evidence="7" id="KW-0053">Apoptosis</keyword>
<keyword evidence="19" id="KW-1185">Reference proteome</keyword>
<evidence type="ECO:0000256" key="10">
    <source>
        <dbReference type="ARBA" id="ARBA00023128"/>
    </source>
</evidence>